<accession>A0AAU3HMT4</accession>
<evidence type="ECO:0000256" key="4">
    <source>
        <dbReference type="PROSITE-ProRule" id="PRU00335"/>
    </source>
</evidence>
<dbReference type="PROSITE" id="PS50977">
    <property type="entry name" value="HTH_TETR_2"/>
    <property type="match status" value="1"/>
</dbReference>
<name>A0AAU3HMT4_9ACTN</name>
<dbReference type="NCBIfam" id="NF041196">
    <property type="entry name" value="ScbR_bind_reg"/>
    <property type="match status" value="1"/>
</dbReference>
<keyword evidence="3" id="KW-0804">Transcription</keyword>
<reference evidence="6" key="1">
    <citation type="submission" date="2022-10" db="EMBL/GenBank/DDBJ databases">
        <title>The complete genomes of actinobacterial strains from the NBC collection.</title>
        <authorList>
            <person name="Joergensen T.S."/>
            <person name="Alvarez Arevalo M."/>
            <person name="Sterndorff E.B."/>
            <person name="Faurdal D."/>
            <person name="Vuksanovic O."/>
            <person name="Mourched A.-S."/>
            <person name="Charusanti P."/>
            <person name="Shaw S."/>
            <person name="Blin K."/>
            <person name="Weber T."/>
        </authorList>
    </citation>
    <scope>NUCLEOTIDE SEQUENCE</scope>
    <source>
        <strain evidence="6">NBC_01393</strain>
    </source>
</reference>
<keyword evidence="1" id="KW-0805">Transcription regulation</keyword>
<evidence type="ECO:0000259" key="5">
    <source>
        <dbReference type="PROSITE" id="PS50977"/>
    </source>
</evidence>
<dbReference type="PANTHER" id="PTHR47506">
    <property type="entry name" value="TRANSCRIPTIONAL REGULATORY PROTEIN"/>
    <property type="match status" value="1"/>
</dbReference>
<evidence type="ECO:0000256" key="1">
    <source>
        <dbReference type="ARBA" id="ARBA00023015"/>
    </source>
</evidence>
<evidence type="ECO:0000256" key="3">
    <source>
        <dbReference type="ARBA" id="ARBA00023163"/>
    </source>
</evidence>
<dbReference type="Pfam" id="PF00440">
    <property type="entry name" value="TetR_N"/>
    <property type="match status" value="1"/>
</dbReference>
<gene>
    <name evidence="6" type="ORF">OG699_00795</name>
    <name evidence="7" type="ORF">OG699_44470</name>
</gene>
<dbReference type="PANTHER" id="PTHR47506:SF1">
    <property type="entry name" value="HTH-TYPE TRANSCRIPTIONAL REGULATOR YJDC"/>
    <property type="match status" value="1"/>
</dbReference>
<dbReference type="EMBL" id="CP109546">
    <property type="protein sequence ID" value="WTZ14384.1"/>
    <property type="molecule type" value="Genomic_DNA"/>
</dbReference>
<feature type="domain" description="HTH tetR-type" evidence="5">
    <location>
        <begin position="8"/>
        <end position="68"/>
    </location>
</feature>
<dbReference type="PRINTS" id="PR00455">
    <property type="entry name" value="HTHTETR"/>
</dbReference>
<dbReference type="SUPFAM" id="SSF46689">
    <property type="entry name" value="Homeodomain-like"/>
    <property type="match status" value="1"/>
</dbReference>
<sequence length="210" mass="22615">MVKQERAARTRQALIRAGAEVFTEEGLAHTSLSTISRRAGVSNGALHFHFESKKALLWAIEAEALEGVRQIARDALARNDGPLQALVDATYRLMSAIAGDVVVRAGFELSDDPGRGEGPTARREWQRWVEEALVRADEDGWLVAGVSADDAAAAVVAATVGFEVLGGEDKGWLSEQKVTGFWDLLLPRLTERHALVCASVEESGTDPGKP</sequence>
<evidence type="ECO:0000313" key="6">
    <source>
        <dbReference type="EMBL" id="WTZ06703.1"/>
    </source>
</evidence>
<feature type="DNA-binding region" description="H-T-H motif" evidence="4">
    <location>
        <begin position="31"/>
        <end position="50"/>
    </location>
</feature>
<proteinExistence type="predicted"/>
<dbReference type="InterPro" id="IPR036271">
    <property type="entry name" value="Tet_transcr_reg_TetR-rel_C_sf"/>
</dbReference>
<protein>
    <submittedName>
        <fullName evidence="6">TetR family transcriptional regulator</fullName>
    </submittedName>
</protein>
<keyword evidence="2 4" id="KW-0238">DNA-binding</keyword>
<dbReference type="InterPro" id="IPR047923">
    <property type="entry name" value="ArpA-like"/>
</dbReference>
<dbReference type="PROSITE" id="PS01081">
    <property type="entry name" value="HTH_TETR_1"/>
    <property type="match status" value="1"/>
</dbReference>
<evidence type="ECO:0000256" key="2">
    <source>
        <dbReference type="ARBA" id="ARBA00023125"/>
    </source>
</evidence>
<evidence type="ECO:0000313" key="7">
    <source>
        <dbReference type="EMBL" id="WTZ14384.1"/>
    </source>
</evidence>
<dbReference type="InterPro" id="IPR001647">
    <property type="entry name" value="HTH_TetR"/>
</dbReference>
<organism evidence="6">
    <name type="scientific">Streptomyces sp. NBC_01393</name>
    <dbReference type="NCBI Taxonomy" id="2903851"/>
    <lineage>
        <taxon>Bacteria</taxon>
        <taxon>Bacillati</taxon>
        <taxon>Actinomycetota</taxon>
        <taxon>Actinomycetes</taxon>
        <taxon>Kitasatosporales</taxon>
        <taxon>Streptomycetaceae</taxon>
        <taxon>Streptomyces</taxon>
    </lineage>
</organism>
<dbReference type="GO" id="GO:0003677">
    <property type="term" value="F:DNA binding"/>
    <property type="evidence" value="ECO:0007669"/>
    <property type="project" value="UniProtKB-UniRule"/>
</dbReference>
<dbReference type="InterPro" id="IPR009057">
    <property type="entry name" value="Homeodomain-like_sf"/>
</dbReference>
<dbReference type="AlphaFoldDB" id="A0AAU3HMT4"/>
<dbReference type="InterPro" id="IPR023772">
    <property type="entry name" value="DNA-bd_HTH_TetR-type_CS"/>
</dbReference>
<dbReference type="Gene3D" id="1.10.357.10">
    <property type="entry name" value="Tetracycline Repressor, domain 2"/>
    <property type="match status" value="1"/>
</dbReference>
<dbReference type="SUPFAM" id="SSF48498">
    <property type="entry name" value="Tetracyclin repressor-like, C-terminal domain"/>
    <property type="match status" value="1"/>
</dbReference>
<dbReference type="EMBL" id="CP109546">
    <property type="protein sequence ID" value="WTZ06703.1"/>
    <property type="molecule type" value="Genomic_DNA"/>
</dbReference>